<feature type="domain" description="HTH tetR-type" evidence="3">
    <location>
        <begin position="6"/>
        <end position="66"/>
    </location>
</feature>
<keyword evidence="5" id="KW-1185">Reference proteome</keyword>
<evidence type="ECO:0000259" key="3">
    <source>
        <dbReference type="PROSITE" id="PS50977"/>
    </source>
</evidence>
<feature type="DNA-binding region" description="H-T-H motif" evidence="2">
    <location>
        <begin position="29"/>
        <end position="48"/>
    </location>
</feature>
<reference evidence="4 5" key="1">
    <citation type="submission" date="2020-07" db="EMBL/GenBank/DDBJ databases">
        <title>MOT database genomes.</title>
        <authorList>
            <person name="Joseph S."/>
            <person name="Aduse-Opoku J."/>
            <person name="Hashim A."/>
            <person name="Wade W."/>
            <person name="Curtis M."/>
        </authorList>
    </citation>
    <scope>NUCLEOTIDE SEQUENCE [LARGE SCALE GENOMIC DNA]</scope>
    <source>
        <strain evidence="4 5">DSM 100099</strain>
    </source>
</reference>
<dbReference type="InterPro" id="IPR050624">
    <property type="entry name" value="HTH-type_Tx_Regulator"/>
</dbReference>
<dbReference type="InterPro" id="IPR009057">
    <property type="entry name" value="Homeodomain-like_sf"/>
</dbReference>
<dbReference type="PANTHER" id="PTHR43479:SF7">
    <property type="entry name" value="TETR-FAMILY TRANSCRIPTIONAL REGULATOR"/>
    <property type="match status" value="1"/>
</dbReference>
<name>A0A853ETS4_9MICO</name>
<dbReference type="AlphaFoldDB" id="A0A853ETS4"/>
<protein>
    <submittedName>
        <fullName evidence="4">TetR/AcrR family transcriptional regulator</fullName>
    </submittedName>
</protein>
<dbReference type="PROSITE" id="PS50977">
    <property type="entry name" value="HTH_TETR_2"/>
    <property type="match status" value="1"/>
</dbReference>
<sequence length="206" mass="21947">MDPRIARTRALLQDALLSLARERDLDEIAVADIADRATINRSTFYQHYADKETLLADALDTRARQAGADLSEAGTLELTDAPPLLLTRYVEHLDENAALYRRALGEGGSSIAAARLRARINTVVIQGVSEHSDHPETEMPLEIVAAGITGSLVGVLTAWLEMEPRPSVAEASGWAWRMLVPAVAKEIAQGAAGGAPVCTVSGPAEA</sequence>
<evidence type="ECO:0000313" key="5">
    <source>
        <dbReference type="Proteomes" id="UP000561011"/>
    </source>
</evidence>
<dbReference type="Gene3D" id="1.10.357.10">
    <property type="entry name" value="Tetracycline Repressor, domain 2"/>
    <property type="match status" value="1"/>
</dbReference>
<organism evidence="4 5">
    <name type="scientific">Sanguibacter inulinus</name>
    <dbReference type="NCBI Taxonomy" id="60922"/>
    <lineage>
        <taxon>Bacteria</taxon>
        <taxon>Bacillati</taxon>
        <taxon>Actinomycetota</taxon>
        <taxon>Actinomycetes</taxon>
        <taxon>Micrococcales</taxon>
        <taxon>Sanguibacteraceae</taxon>
        <taxon>Sanguibacter</taxon>
    </lineage>
</organism>
<dbReference type="EMBL" id="JACBYE010000023">
    <property type="protein sequence ID" value="NYS93979.1"/>
    <property type="molecule type" value="Genomic_DNA"/>
</dbReference>
<dbReference type="PANTHER" id="PTHR43479">
    <property type="entry name" value="ACREF/ENVCD OPERON REPRESSOR-RELATED"/>
    <property type="match status" value="1"/>
</dbReference>
<dbReference type="InterPro" id="IPR001647">
    <property type="entry name" value="HTH_TetR"/>
</dbReference>
<gene>
    <name evidence="4" type="ORF">HZZ10_10665</name>
</gene>
<accession>A0A853ETS4</accession>
<dbReference type="RefSeq" id="WP_056136254.1">
    <property type="nucleotide sequence ID" value="NZ_JACBYE010000023.1"/>
</dbReference>
<evidence type="ECO:0000313" key="4">
    <source>
        <dbReference type="EMBL" id="NYS93979.1"/>
    </source>
</evidence>
<evidence type="ECO:0000256" key="1">
    <source>
        <dbReference type="ARBA" id="ARBA00023125"/>
    </source>
</evidence>
<keyword evidence="1 2" id="KW-0238">DNA-binding</keyword>
<dbReference type="Pfam" id="PF00440">
    <property type="entry name" value="TetR_N"/>
    <property type="match status" value="1"/>
</dbReference>
<proteinExistence type="predicted"/>
<dbReference type="Proteomes" id="UP000561011">
    <property type="component" value="Unassembled WGS sequence"/>
</dbReference>
<evidence type="ECO:0000256" key="2">
    <source>
        <dbReference type="PROSITE-ProRule" id="PRU00335"/>
    </source>
</evidence>
<comment type="caution">
    <text evidence="4">The sequence shown here is derived from an EMBL/GenBank/DDBJ whole genome shotgun (WGS) entry which is preliminary data.</text>
</comment>
<dbReference type="GO" id="GO:0003677">
    <property type="term" value="F:DNA binding"/>
    <property type="evidence" value="ECO:0007669"/>
    <property type="project" value="UniProtKB-UniRule"/>
</dbReference>
<dbReference type="SUPFAM" id="SSF46689">
    <property type="entry name" value="Homeodomain-like"/>
    <property type="match status" value="1"/>
</dbReference>